<organism evidence="2 3">
    <name type="scientific">Roseibium aggregatum</name>
    <dbReference type="NCBI Taxonomy" id="187304"/>
    <lineage>
        <taxon>Bacteria</taxon>
        <taxon>Pseudomonadati</taxon>
        <taxon>Pseudomonadota</taxon>
        <taxon>Alphaproteobacteria</taxon>
        <taxon>Hyphomicrobiales</taxon>
        <taxon>Stappiaceae</taxon>
        <taxon>Roseibium</taxon>
    </lineage>
</organism>
<dbReference type="InterPro" id="IPR011042">
    <property type="entry name" value="6-blade_b-propeller_TolB-like"/>
</dbReference>
<protein>
    <submittedName>
        <fullName evidence="2">Translocation protein TolB</fullName>
    </submittedName>
</protein>
<dbReference type="OrthoDB" id="9812921at2"/>
<comment type="similarity">
    <text evidence="1">Belongs to the TolB family.</text>
</comment>
<accession>A0A0M6Y545</accession>
<dbReference type="Proteomes" id="UP000048926">
    <property type="component" value="Unassembled WGS sequence"/>
</dbReference>
<evidence type="ECO:0000313" key="2">
    <source>
        <dbReference type="EMBL" id="CTQ44479.1"/>
    </source>
</evidence>
<dbReference type="PANTHER" id="PTHR36842">
    <property type="entry name" value="PROTEIN TOLB HOMOLOG"/>
    <property type="match status" value="1"/>
</dbReference>
<dbReference type="AlphaFoldDB" id="A0A0M6Y545"/>
<evidence type="ECO:0000256" key="1">
    <source>
        <dbReference type="ARBA" id="ARBA00009820"/>
    </source>
</evidence>
<dbReference type="Gene3D" id="2.120.10.30">
    <property type="entry name" value="TolB, C-terminal domain"/>
    <property type="match status" value="1"/>
</dbReference>
<dbReference type="Pfam" id="PF07676">
    <property type="entry name" value="PD40"/>
    <property type="match status" value="2"/>
</dbReference>
<dbReference type="InterPro" id="IPR011659">
    <property type="entry name" value="WD40"/>
</dbReference>
<evidence type="ECO:0000313" key="3">
    <source>
        <dbReference type="Proteomes" id="UP000048926"/>
    </source>
</evidence>
<sequence length="276" mass="30336">MKSILATIDIETGTETVLYETDRHLEAPNWTPDGAALIVNGGGRLYRFPLDNPALIEIDTGFAKALNNDHGLSPDGTMLAVSDGTETGESCIYTLPVTGGVPRRITSLTPSYWHGWSPDGETLAYVGKRPETGDTFQVFTIGLNGGAEKQVTREFDHCDGPDYTPDGNWIWFNGERSGSVQLWRIRPDGSDLQQMTSDERVNWFPHPSPDGRFVAYLAYEAGTTGHPANRPVELRLMSADGGTPRILRSLFGGQGTLNVPSWAPDSRRFAYVKYEP</sequence>
<reference evidence="3" key="1">
    <citation type="submission" date="2015-07" db="EMBL/GenBank/DDBJ databases">
        <authorList>
            <person name="Rodrigo-Torres Lidia"/>
            <person name="Arahal R.David."/>
        </authorList>
    </citation>
    <scope>NUCLEOTIDE SEQUENCE [LARGE SCALE GENOMIC DNA]</scope>
    <source>
        <strain evidence="3">CECT 4801</strain>
    </source>
</reference>
<name>A0A0M6Y545_9HYPH</name>
<dbReference type="RefSeq" id="WP_055659302.1">
    <property type="nucleotide sequence ID" value="NZ_CXST01000002.1"/>
</dbReference>
<gene>
    <name evidence="2" type="ORF">LAL4801_02923</name>
</gene>
<dbReference type="PANTHER" id="PTHR36842:SF1">
    <property type="entry name" value="PROTEIN TOLB"/>
    <property type="match status" value="1"/>
</dbReference>
<dbReference type="EMBL" id="CXST01000002">
    <property type="protein sequence ID" value="CTQ44479.1"/>
    <property type="molecule type" value="Genomic_DNA"/>
</dbReference>
<keyword evidence="3" id="KW-1185">Reference proteome</keyword>
<dbReference type="STRING" id="187304.B0E33_08660"/>
<proteinExistence type="inferred from homology"/>
<dbReference type="SUPFAM" id="SSF82171">
    <property type="entry name" value="DPP6 N-terminal domain-like"/>
    <property type="match status" value="1"/>
</dbReference>